<keyword evidence="5 6" id="KW-0663">Pyridoxal phosphate</keyword>
<evidence type="ECO:0000313" key="10">
    <source>
        <dbReference type="Proteomes" id="UP000321798"/>
    </source>
</evidence>
<sequence length="358" mass="37934">MEPRTREDLDRIPGYRQGRSAGDGGAPSHKLSSNENPYDPLPSVRDRIAEVLGRINLYPDMAGAVLVPELARLHDVDPARIVLGAGSVEVVSQLIRATTGPGEEVLFAWRSFEAYPLLVVSAGAEPVQVPLTADLAHDLPAMLAAITERTRLVIVCNPNNPTGTTVGAAALEEFLDAVPRDVVVLVDEAYREFDTSTDRPDGVALARQRDNVVVAHTFSKAYGLAGVRVGYAIAPPVVADAMRKVAVPFGVTGLAQAAAAASLEAQGELLDRVLALVAERERVVRALTAQGWDLPPTQANFVWLPTGEATDRAVEVLERHGILARAFPGEGVRVSIGRDEANTAVLAACAEILAGVTA</sequence>
<dbReference type="Gene3D" id="3.90.1150.10">
    <property type="entry name" value="Aspartate Aminotransferase, domain 1"/>
    <property type="match status" value="1"/>
</dbReference>
<evidence type="ECO:0000256" key="3">
    <source>
        <dbReference type="ARBA" id="ARBA00022576"/>
    </source>
</evidence>
<keyword evidence="10" id="KW-1185">Reference proteome</keyword>
<name>A0A512PDI7_9CELL</name>
<dbReference type="OrthoDB" id="9809616at2"/>
<dbReference type="InterPro" id="IPR005861">
    <property type="entry name" value="HisP_aminotrans"/>
</dbReference>
<dbReference type="Pfam" id="PF00155">
    <property type="entry name" value="Aminotran_1_2"/>
    <property type="match status" value="1"/>
</dbReference>
<dbReference type="InterPro" id="IPR004839">
    <property type="entry name" value="Aminotransferase_I/II_large"/>
</dbReference>
<feature type="domain" description="Aminotransferase class I/classII large" evidence="8">
    <location>
        <begin position="30"/>
        <end position="347"/>
    </location>
</feature>
<evidence type="ECO:0000259" key="8">
    <source>
        <dbReference type="Pfam" id="PF00155"/>
    </source>
</evidence>
<protein>
    <recommendedName>
        <fullName evidence="6">Aromatic amino acid aminotransferase</fullName>
        <shortName evidence="6">ArAT</shortName>
        <ecNumber evidence="6">2.6.1.57</ecNumber>
    </recommendedName>
</protein>
<dbReference type="GO" id="GO:0008793">
    <property type="term" value="F:aromatic-amino-acid transaminase activity"/>
    <property type="evidence" value="ECO:0007669"/>
    <property type="project" value="UniProtKB-UniRule"/>
</dbReference>
<dbReference type="InterPro" id="IPR050106">
    <property type="entry name" value="HistidinolP_aminotransfase"/>
</dbReference>
<comment type="similarity">
    <text evidence="6">Belongs to the class-II pyridoxal-phosphate-dependent aminotransferase family.</text>
</comment>
<comment type="function">
    <text evidence="6">Aminotransferase that catalyzes the conversion of aromatic amino acids and 2-oxoglutarate into corresponding aromatic oxo acids and L-glutamate.</text>
</comment>
<dbReference type="Gene3D" id="3.40.640.10">
    <property type="entry name" value="Type I PLP-dependent aspartate aminotransferase-like (Major domain)"/>
    <property type="match status" value="1"/>
</dbReference>
<evidence type="ECO:0000256" key="5">
    <source>
        <dbReference type="ARBA" id="ARBA00022898"/>
    </source>
</evidence>
<dbReference type="EMBL" id="BKAL01000006">
    <property type="protein sequence ID" value="GEP69275.1"/>
    <property type="molecule type" value="Genomic_DNA"/>
</dbReference>
<dbReference type="SUPFAM" id="SSF53383">
    <property type="entry name" value="PLP-dependent transferases"/>
    <property type="match status" value="1"/>
</dbReference>
<reference evidence="9 10" key="1">
    <citation type="submission" date="2019-07" db="EMBL/GenBank/DDBJ databases">
        <title>Whole genome shotgun sequence of Cellulomonas soli NBRC 109434.</title>
        <authorList>
            <person name="Hosoyama A."/>
            <person name="Uohara A."/>
            <person name="Ohji S."/>
            <person name="Ichikawa N."/>
        </authorList>
    </citation>
    <scope>NUCLEOTIDE SEQUENCE [LARGE SCALE GENOMIC DNA]</scope>
    <source>
        <strain evidence="9 10">NBRC 109434</strain>
    </source>
</reference>
<evidence type="ECO:0000256" key="1">
    <source>
        <dbReference type="ARBA" id="ARBA00001933"/>
    </source>
</evidence>
<comment type="cofactor">
    <cofactor evidence="1 6">
        <name>pyridoxal 5'-phosphate</name>
        <dbReference type="ChEBI" id="CHEBI:597326"/>
    </cofactor>
</comment>
<dbReference type="NCBIfam" id="NF002878">
    <property type="entry name" value="PRK03321.1"/>
    <property type="match status" value="1"/>
</dbReference>
<dbReference type="NCBIfam" id="TIGR01141">
    <property type="entry name" value="hisC"/>
    <property type="match status" value="1"/>
</dbReference>
<feature type="modified residue" description="N6-(pyridoxal phosphate)lysine" evidence="6">
    <location>
        <position position="220"/>
    </location>
</feature>
<accession>A0A512PDI7</accession>
<dbReference type="InterPro" id="IPR001917">
    <property type="entry name" value="Aminotrans_II_pyridoxalP_BS"/>
</dbReference>
<dbReference type="PANTHER" id="PTHR43643:SF3">
    <property type="entry name" value="HISTIDINOL-PHOSPHATE AMINOTRANSFERASE"/>
    <property type="match status" value="1"/>
</dbReference>
<comment type="subunit">
    <text evidence="2 6">Homodimer.</text>
</comment>
<evidence type="ECO:0000313" key="9">
    <source>
        <dbReference type="EMBL" id="GEP69275.1"/>
    </source>
</evidence>
<dbReference type="InterPro" id="IPR015424">
    <property type="entry name" value="PyrdxlP-dep_Trfase"/>
</dbReference>
<evidence type="ECO:0000256" key="2">
    <source>
        <dbReference type="ARBA" id="ARBA00011738"/>
    </source>
</evidence>
<evidence type="ECO:0000256" key="7">
    <source>
        <dbReference type="SAM" id="MobiDB-lite"/>
    </source>
</evidence>
<dbReference type="GO" id="GO:0000105">
    <property type="term" value="P:L-histidine biosynthetic process"/>
    <property type="evidence" value="ECO:0007669"/>
    <property type="project" value="InterPro"/>
</dbReference>
<dbReference type="RefSeq" id="WP_146953018.1">
    <property type="nucleotide sequence ID" value="NZ_BAABBJ010000006.1"/>
</dbReference>
<dbReference type="Proteomes" id="UP000321798">
    <property type="component" value="Unassembled WGS sequence"/>
</dbReference>
<dbReference type="EC" id="2.6.1.57" evidence="6"/>
<gene>
    <name evidence="9" type="primary">pat_1</name>
    <name evidence="6" type="synonym">pat</name>
    <name evidence="9" type="ORF">CSO01_19900</name>
</gene>
<comment type="catalytic activity">
    <reaction evidence="6">
        <text>an aromatic L-alpha-amino acid + 2-oxoglutarate = an aromatic oxo-acid + L-glutamate</text>
        <dbReference type="Rhea" id="RHEA:17533"/>
        <dbReference type="ChEBI" id="CHEBI:16810"/>
        <dbReference type="ChEBI" id="CHEBI:29985"/>
        <dbReference type="ChEBI" id="CHEBI:73309"/>
        <dbReference type="ChEBI" id="CHEBI:84824"/>
        <dbReference type="EC" id="2.6.1.57"/>
    </reaction>
</comment>
<dbReference type="HAMAP" id="MF_01513">
    <property type="entry name" value="Phe_aminotrans_2"/>
    <property type="match status" value="1"/>
</dbReference>
<dbReference type="HAMAP" id="MF_01023">
    <property type="entry name" value="HisC_aminotrans_2"/>
    <property type="match status" value="1"/>
</dbReference>
<feature type="compositionally biased region" description="Basic and acidic residues" evidence="7">
    <location>
        <begin position="1"/>
        <end position="13"/>
    </location>
</feature>
<comment type="caution">
    <text evidence="9">The sequence shown here is derived from an EMBL/GenBank/DDBJ whole genome shotgun (WGS) entry which is preliminary data.</text>
</comment>
<organism evidence="9 10">
    <name type="scientific">Cellulomonas soli</name>
    <dbReference type="NCBI Taxonomy" id="931535"/>
    <lineage>
        <taxon>Bacteria</taxon>
        <taxon>Bacillati</taxon>
        <taxon>Actinomycetota</taxon>
        <taxon>Actinomycetes</taxon>
        <taxon>Micrococcales</taxon>
        <taxon>Cellulomonadaceae</taxon>
        <taxon>Cellulomonas</taxon>
    </lineage>
</organism>
<feature type="region of interest" description="Disordered" evidence="7">
    <location>
        <begin position="1"/>
        <end position="42"/>
    </location>
</feature>
<dbReference type="InterPro" id="IPR015421">
    <property type="entry name" value="PyrdxlP-dep_Trfase_major"/>
</dbReference>
<dbReference type="GO" id="GO:0030170">
    <property type="term" value="F:pyridoxal phosphate binding"/>
    <property type="evidence" value="ECO:0007669"/>
    <property type="project" value="UniProtKB-UniRule"/>
</dbReference>
<evidence type="ECO:0000256" key="4">
    <source>
        <dbReference type="ARBA" id="ARBA00022679"/>
    </source>
</evidence>
<proteinExistence type="inferred from homology"/>
<dbReference type="CDD" id="cd00609">
    <property type="entry name" value="AAT_like"/>
    <property type="match status" value="1"/>
</dbReference>
<dbReference type="InterPro" id="IPR024892">
    <property type="entry name" value="ArAT"/>
</dbReference>
<keyword evidence="4 6" id="KW-0808">Transferase</keyword>
<dbReference type="AlphaFoldDB" id="A0A512PDI7"/>
<dbReference type="PROSITE" id="PS00599">
    <property type="entry name" value="AA_TRANSFER_CLASS_2"/>
    <property type="match status" value="1"/>
</dbReference>
<dbReference type="InterPro" id="IPR015422">
    <property type="entry name" value="PyrdxlP-dep_Trfase_small"/>
</dbReference>
<dbReference type="GO" id="GO:0004400">
    <property type="term" value="F:histidinol-phosphate transaminase activity"/>
    <property type="evidence" value="ECO:0007669"/>
    <property type="project" value="InterPro"/>
</dbReference>
<dbReference type="PANTHER" id="PTHR43643">
    <property type="entry name" value="HISTIDINOL-PHOSPHATE AMINOTRANSFERASE 2"/>
    <property type="match status" value="1"/>
</dbReference>
<keyword evidence="3 6" id="KW-0032">Aminotransferase</keyword>
<evidence type="ECO:0000256" key="6">
    <source>
        <dbReference type="HAMAP-Rule" id="MF_01513"/>
    </source>
</evidence>